<reference evidence="7" key="1">
    <citation type="journal article" date="2013" name="Lancet">
        <title>First case of E anophelis outbreak in an intensive-care unit.</title>
        <authorList>
            <person name="Teo J."/>
            <person name="Tan S.Y."/>
            <person name="Tay M."/>
            <person name="Ding Y."/>
            <person name="Kjelleberg S."/>
            <person name="Givskov M."/>
            <person name="Lin R.T."/>
            <person name="Yang L."/>
        </authorList>
    </citation>
    <scope>NUCLEOTIDE SEQUENCE [LARGE SCALE GENOMIC DNA]</scope>
    <source>
        <strain evidence="7">NUHP1</strain>
    </source>
</reference>
<reference evidence="7" key="2">
    <citation type="journal article" date="2015" name="Genome Biol. Evol.">
        <title>Complete Genome Sequence and Transcriptomic Analysis of the Novel Pathogen Elizabethkingia anophelis in Response to Oxidative Stress.</title>
        <authorList>
            <person name="Li Y."/>
            <person name="Liu Y."/>
            <person name="Chew S.C."/>
            <person name="Tay M."/>
            <person name="Salido M.M."/>
            <person name="Teo J."/>
            <person name="Lauro F.M."/>
            <person name="Givskov M."/>
            <person name="Yang L."/>
        </authorList>
    </citation>
    <scope>NUCLEOTIDE SEQUENCE</scope>
    <source>
        <strain evidence="7">NUHP1</strain>
    </source>
</reference>
<protein>
    <recommendedName>
        <fullName evidence="6">Methylamine utilisation protein MauE domain-containing protein</fullName>
    </recommendedName>
</protein>
<dbReference type="GO" id="GO:0030416">
    <property type="term" value="P:methylamine metabolic process"/>
    <property type="evidence" value="ECO:0007669"/>
    <property type="project" value="InterPro"/>
</dbReference>
<accession>A0A077EBV2</accession>
<feature type="domain" description="Methylamine utilisation protein MauE" evidence="6">
    <location>
        <begin position="4"/>
        <end position="132"/>
    </location>
</feature>
<dbReference type="NCBIfam" id="NF045576">
    <property type="entry name" value="BT_3928_fam"/>
    <property type="match status" value="1"/>
</dbReference>
<dbReference type="RefSeq" id="WP_021346421.1">
    <property type="nucleotide sequence ID" value="NZ_CP007547.1"/>
</dbReference>
<organism evidence="7 8">
    <name type="scientific">Elizabethkingia anophelis NUHP1</name>
    <dbReference type="NCBI Taxonomy" id="1338011"/>
    <lineage>
        <taxon>Bacteria</taxon>
        <taxon>Pseudomonadati</taxon>
        <taxon>Bacteroidota</taxon>
        <taxon>Flavobacteriia</taxon>
        <taxon>Flavobacteriales</taxon>
        <taxon>Weeksellaceae</taxon>
        <taxon>Elizabethkingia</taxon>
    </lineage>
</organism>
<dbReference type="HOGENOM" id="CLU_041394_0_0_10"/>
<evidence type="ECO:0000313" key="7">
    <source>
        <dbReference type="EMBL" id="AIL44952.1"/>
    </source>
</evidence>
<evidence type="ECO:0000313" key="8">
    <source>
        <dbReference type="Proteomes" id="UP000028933"/>
    </source>
</evidence>
<dbReference type="Proteomes" id="UP000028933">
    <property type="component" value="Chromosome"/>
</dbReference>
<dbReference type="KEGG" id="eao:BD94_1177"/>
<dbReference type="AlphaFoldDB" id="A0A077EBV2"/>
<feature type="transmembrane region" description="Helical" evidence="5">
    <location>
        <begin position="48"/>
        <end position="69"/>
    </location>
</feature>
<dbReference type="InterPro" id="IPR009908">
    <property type="entry name" value="Methylamine_util_MauE"/>
</dbReference>
<evidence type="ECO:0000256" key="3">
    <source>
        <dbReference type="ARBA" id="ARBA00022989"/>
    </source>
</evidence>
<gene>
    <name evidence="7" type="ORF">BD94_1177</name>
</gene>
<evidence type="ECO:0000256" key="5">
    <source>
        <dbReference type="SAM" id="Phobius"/>
    </source>
</evidence>
<evidence type="ECO:0000256" key="4">
    <source>
        <dbReference type="ARBA" id="ARBA00023136"/>
    </source>
</evidence>
<proteinExistence type="predicted"/>
<keyword evidence="3 5" id="KW-1133">Transmembrane helix</keyword>
<feature type="transmembrane region" description="Helical" evidence="5">
    <location>
        <begin position="115"/>
        <end position="132"/>
    </location>
</feature>
<comment type="subcellular location">
    <subcellularLocation>
        <location evidence="1">Membrane</location>
        <topology evidence="1">Multi-pass membrane protein</topology>
    </subcellularLocation>
</comment>
<dbReference type="EMBL" id="CP007547">
    <property type="protein sequence ID" value="AIL44952.1"/>
    <property type="molecule type" value="Genomic_DNA"/>
</dbReference>
<keyword evidence="2 5" id="KW-0812">Transmembrane</keyword>
<feature type="transmembrane region" description="Helical" evidence="5">
    <location>
        <begin position="153"/>
        <end position="172"/>
    </location>
</feature>
<dbReference type="GO" id="GO:0016020">
    <property type="term" value="C:membrane"/>
    <property type="evidence" value="ECO:0007669"/>
    <property type="project" value="UniProtKB-SubCell"/>
</dbReference>
<evidence type="ECO:0000256" key="2">
    <source>
        <dbReference type="ARBA" id="ARBA00022692"/>
    </source>
</evidence>
<evidence type="ECO:0000259" key="6">
    <source>
        <dbReference type="Pfam" id="PF07291"/>
    </source>
</evidence>
<name>A0A077EBV2_9FLAO</name>
<dbReference type="eggNOG" id="COG1368">
    <property type="taxonomic scope" value="Bacteria"/>
</dbReference>
<evidence type="ECO:0000256" key="1">
    <source>
        <dbReference type="ARBA" id="ARBA00004141"/>
    </source>
</evidence>
<sequence>MKRFIRVFVAIIFIISGFVKAVDPVGFSFKLEEYFSPSVFNIPFLEKLALPIAIIVVTVEFLLGVLLLLKIRVKRTLLSLLIICIFFAFLTFYSAYFNVVTDCGCFGDALKMTPWTSFTKDMVLLVLIAILLKMYKNDESNKVHFLKSGFPRMTLFLLSCIFLTVIILKGILGEPYIDFRDYKIDTDLKAEKAKIEANPSEYEVFYTLKNTKTGEEKTMSQNDYLSTNIWKDETWQIESDKTKEKLKKQGYDSTIKNFKITDSNGQDVTEQILSEPRIVMIFTYKPEKLSKELISKIENGLLSRKSKVYAVSTQENTFTKVPHGTMDGTAIKTIARSNPFVLILENGKIVFKQEAKDYFNN</sequence>
<dbReference type="STRING" id="1338011.BD94_1177"/>
<keyword evidence="4 5" id="KW-0472">Membrane</keyword>
<feature type="transmembrane region" description="Helical" evidence="5">
    <location>
        <begin position="76"/>
        <end position="95"/>
    </location>
</feature>
<dbReference type="Pfam" id="PF07291">
    <property type="entry name" value="MauE"/>
    <property type="match status" value="1"/>
</dbReference>